<dbReference type="Gene3D" id="3.40.50.10140">
    <property type="entry name" value="Toll/interleukin-1 receptor homology (TIR) domain"/>
    <property type="match status" value="1"/>
</dbReference>
<evidence type="ECO:0000313" key="3">
    <source>
        <dbReference type="Proteomes" id="UP000029554"/>
    </source>
</evidence>
<dbReference type="EMBL" id="JRHH01000006">
    <property type="protein sequence ID" value="KGD66962.1"/>
    <property type="molecule type" value="Genomic_DNA"/>
</dbReference>
<dbReference type="InterPro" id="IPR035897">
    <property type="entry name" value="Toll_tir_struct_dom_sf"/>
</dbReference>
<dbReference type="SUPFAM" id="SSF52200">
    <property type="entry name" value="Toll/Interleukin receptor TIR domain"/>
    <property type="match status" value="1"/>
</dbReference>
<dbReference type="InterPro" id="IPR000157">
    <property type="entry name" value="TIR_dom"/>
</dbReference>
<dbReference type="AlphaFoldDB" id="A0A095SQU9"/>
<dbReference type="GO" id="GO:0007165">
    <property type="term" value="P:signal transduction"/>
    <property type="evidence" value="ECO:0007669"/>
    <property type="project" value="InterPro"/>
</dbReference>
<gene>
    <name evidence="2" type="ORF">LG45_16220</name>
</gene>
<sequence>MRLDSQKFISPFSIYVIWHPEFTEGKLYAENIFSTFCRELKSPLARAINIPVYFRSKPKSNSNIPIEINYEESHKNAIVILVDDKMVNDDHWRNYIQELVKNLPDNTRVFPIAFSDYSYYIDQAGLSKIQFIRANEINGVTDSEIFDNKWKLIKSRLLHDVARQLKNEKEVYNTKKTDDAPVKLFLSHAKKDGEDLAKKFRDYLESYTKLDTFFDTNDIADGHDFEEQIKTNINNSAIIVFNTDEFSNREWCRREVIIAKRFGCPILCVHSIKKGETRSFPYLGNVPTLIWQDNIEEIINDTLIQVIQISYNKELLDYCKKMYEIDTKNYCIILPKAPELFNYIDIEKYKFENVKETKDLIVLYPEPPLGIEEINLLNDVDGKIKFLTPVQLPNYI</sequence>
<dbReference type="PROSITE" id="PS50104">
    <property type="entry name" value="TIR"/>
    <property type="match status" value="1"/>
</dbReference>
<dbReference type="eggNOG" id="ENOG5031UFT">
    <property type="taxonomic scope" value="Bacteria"/>
</dbReference>
<dbReference type="Proteomes" id="UP000029554">
    <property type="component" value="Unassembled WGS sequence"/>
</dbReference>
<name>A0A095SQU9_9FLAO</name>
<comment type="caution">
    <text evidence="2">The sequence shown here is derived from an EMBL/GenBank/DDBJ whole genome shotgun (WGS) entry which is preliminary data.</text>
</comment>
<feature type="domain" description="TIR" evidence="1">
    <location>
        <begin position="180"/>
        <end position="306"/>
    </location>
</feature>
<organism evidence="2 3">
    <name type="scientific">Flavobacterium aquatile LMG 4008 = ATCC 11947</name>
    <dbReference type="NCBI Taxonomy" id="1453498"/>
    <lineage>
        <taxon>Bacteria</taxon>
        <taxon>Pseudomonadati</taxon>
        <taxon>Bacteroidota</taxon>
        <taxon>Flavobacteriia</taxon>
        <taxon>Flavobacteriales</taxon>
        <taxon>Flavobacteriaceae</taxon>
        <taxon>Flavobacterium</taxon>
    </lineage>
</organism>
<evidence type="ECO:0000313" key="2">
    <source>
        <dbReference type="EMBL" id="KGD66962.1"/>
    </source>
</evidence>
<dbReference type="Pfam" id="PF13676">
    <property type="entry name" value="TIR_2"/>
    <property type="match status" value="1"/>
</dbReference>
<accession>A0A095SQU9</accession>
<evidence type="ECO:0000259" key="1">
    <source>
        <dbReference type="PROSITE" id="PS50104"/>
    </source>
</evidence>
<dbReference type="OrthoDB" id="104289at2"/>
<proteinExistence type="predicted"/>
<protein>
    <recommendedName>
        <fullName evidence="1">TIR domain-containing protein</fullName>
    </recommendedName>
</protein>
<reference evidence="2 3" key="1">
    <citation type="submission" date="2014-09" db="EMBL/GenBank/DDBJ databases">
        <title>Whole Genome Shotgun of Flavobacterium aquatile LMG 4008.</title>
        <authorList>
            <person name="Gale A.N."/>
            <person name="Pipes S.E."/>
            <person name="Newman J.D."/>
        </authorList>
    </citation>
    <scope>NUCLEOTIDE SEQUENCE [LARGE SCALE GENOMIC DNA]</scope>
    <source>
        <strain evidence="2 3">LMG 4008</strain>
    </source>
</reference>
<dbReference type="RefSeq" id="WP_035129030.1">
    <property type="nucleotide sequence ID" value="NZ_JRHH01000006.1"/>
</dbReference>
<keyword evidence="3" id="KW-1185">Reference proteome</keyword>